<dbReference type="Proteomes" id="UP000828941">
    <property type="component" value="Chromosome 5"/>
</dbReference>
<comment type="caution">
    <text evidence="1">The sequence shown here is derived from an EMBL/GenBank/DDBJ whole genome shotgun (WGS) entry which is preliminary data.</text>
</comment>
<name>A0ACB9P8A1_BAUVA</name>
<sequence length="170" mass="18380">MTRPNRTKGREKAMFGRIRALPSSPQGMEVPPSKILKDDSFSIYEATLMKLKLAAQGDPNVSPKEVDESTNDSTVTSSCLEVTDLEASASSSEPIISPNDEMVIDTDRSSISSSSPSSNGNQEQPRHKNVTILHFFSIFKDSKLSQSGSASVSSNYSETGSIQSSPAREF</sequence>
<proteinExistence type="predicted"/>
<dbReference type="EMBL" id="CM039430">
    <property type="protein sequence ID" value="KAI4343651.1"/>
    <property type="molecule type" value="Genomic_DNA"/>
</dbReference>
<organism evidence="1 2">
    <name type="scientific">Bauhinia variegata</name>
    <name type="common">Purple orchid tree</name>
    <name type="synonym">Phanera variegata</name>
    <dbReference type="NCBI Taxonomy" id="167791"/>
    <lineage>
        <taxon>Eukaryota</taxon>
        <taxon>Viridiplantae</taxon>
        <taxon>Streptophyta</taxon>
        <taxon>Embryophyta</taxon>
        <taxon>Tracheophyta</taxon>
        <taxon>Spermatophyta</taxon>
        <taxon>Magnoliopsida</taxon>
        <taxon>eudicotyledons</taxon>
        <taxon>Gunneridae</taxon>
        <taxon>Pentapetalae</taxon>
        <taxon>rosids</taxon>
        <taxon>fabids</taxon>
        <taxon>Fabales</taxon>
        <taxon>Fabaceae</taxon>
        <taxon>Cercidoideae</taxon>
        <taxon>Cercideae</taxon>
        <taxon>Bauhiniinae</taxon>
        <taxon>Bauhinia</taxon>
    </lineage>
</organism>
<evidence type="ECO:0000313" key="1">
    <source>
        <dbReference type="EMBL" id="KAI4343651.1"/>
    </source>
</evidence>
<keyword evidence="2" id="KW-1185">Reference proteome</keyword>
<evidence type="ECO:0000313" key="2">
    <source>
        <dbReference type="Proteomes" id="UP000828941"/>
    </source>
</evidence>
<protein>
    <submittedName>
        <fullName evidence="1">Uncharacterized protein</fullName>
    </submittedName>
</protein>
<accession>A0ACB9P8A1</accession>
<gene>
    <name evidence="1" type="ORF">L6164_010976</name>
</gene>
<reference evidence="1 2" key="1">
    <citation type="journal article" date="2022" name="DNA Res.">
        <title>Chromosomal-level genome assembly of the orchid tree Bauhinia variegata (Leguminosae; Cercidoideae) supports the allotetraploid origin hypothesis of Bauhinia.</title>
        <authorList>
            <person name="Zhong Y."/>
            <person name="Chen Y."/>
            <person name="Zheng D."/>
            <person name="Pang J."/>
            <person name="Liu Y."/>
            <person name="Luo S."/>
            <person name="Meng S."/>
            <person name="Qian L."/>
            <person name="Wei D."/>
            <person name="Dai S."/>
            <person name="Zhou R."/>
        </authorList>
    </citation>
    <scope>NUCLEOTIDE SEQUENCE [LARGE SCALE GENOMIC DNA]</scope>
    <source>
        <strain evidence="1">BV-YZ2020</strain>
    </source>
</reference>